<dbReference type="EMBL" id="BBMN01000046">
    <property type="protein sequence ID" value="GAL09030.1"/>
    <property type="molecule type" value="Genomic_DNA"/>
</dbReference>
<protein>
    <submittedName>
        <fullName evidence="1">Uncharacterized protein</fullName>
    </submittedName>
</protein>
<sequence>MALWALYSIRQFWQTDTLRLSAATSMAELFTYSVALIMLARSLPIGAYNDNILACSKWD</sequence>
<organism evidence="1 2">
    <name type="scientific">Photobacterium aphoticum</name>
    <dbReference type="NCBI Taxonomy" id="754436"/>
    <lineage>
        <taxon>Bacteria</taxon>
        <taxon>Pseudomonadati</taxon>
        <taxon>Pseudomonadota</taxon>
        <taxon>Gammaproteobacteria</taxon>
        <taxon>Vibrionales</taxon>
        <taxon>Vibrionaceae</taxon>
        <taxon>Photobacterium</taxon>
    </lineage>
</organism>
<dbReference type="Proteomes" id="UP000029227">
    <property type="component" value="Unassembled WGS sequence"/>
</dbReference>
<proteinExistence type="predicted"/>
<gene>
    <name evidence="1" type="ORF">JCM19237_364</name>
</gene>
<comment type="caution">
    <text evidence="1">The sequence shown here is derived from an EMBL/GenBank/DDBJ whole genome shotgun (WGS) entry which is preliminary data.</text>
</comment>
<evidence type="ECO:0000313" key="1">
    <source>
        <dbReference type="EMBL" id="GAL09030.1"/>
    </source>
</evidence>
<dbReference type="STRING" id="754436.JCM19237_364"/>
<name>A0A090R0S4_9GAMM</name>
<accession>A0A090R0S4</accession>
<reference evidence="1 2" key="1">
    <citation type="journal article" date="2014" name="Genome Announc.">
        <title>Draft Genome Sequences of Two Vibrionaceae Species, Vibrio ponticus C121 and Photobacterium aphoticum C119, Isolated as Coral Reef Microbiota.</title>
        <authorList>
            <person name="Al-saari N."/>
            <person name="Meirelles P.M."/>
            <person name="Mino S."/>
            <person name="Suda W."/>
            <person name="Oshima K."/>
            <person name="Hattori M."/>
            <person name="Ohkuma M."/>
            <person name="Thompson F.L."/>
            <person name="Gomez-Gil B."/>
            <person name="Sawabe T."/>
            <person name="Sawabe T."/>
        </authorList>
    </citation>
    <scope>NUCLEOTIDE SEQUENCE [LARGE SCALE GENOMIC DNA]</scope>
    <source>
        <strain evidence="1 2">JCM 19237</strain>
    </source>
</reference>
<dbReference type="AlphaFoldDB" id="A0A090R0S4"/>
<evidence type="ECO:0000313" key="2">
    <source>
        <dbReference type="Proteomes" id="UP000029227"/>
    </source>
</evidence>